<dbReference type="GO" id="GO:0005739">
    <property type="term" value="C:mitochondrion"/>
    <property type="evidence" value="ECO:0007669"/>
    <property type="project" value="UniProtKB-SubCell"/>
</dbReference>
<dbReference type="RefSeq" id="XP_016216221.1">
    <property type="nucleotide sequence ID" value="XM_016355915.1"/>
</dbReference>
<dbReference type="FunCoup" id="A0A0D1Z064">
    <property type="interactions" value="22"/>
</dbReference>
<dbReference type="GO" id="GO:0005634">
    <property type="term" value="C:nucleus"/>
    <property type="evidence" value="ECO:0007669"/>
    <property type="project" value="TreeGrafter"/>
</dbReference>
<comment type="similarity">
    <text evidence="3">Belongs to the RRG9 family.</text>
</comment>
<dbReference type="Pfam" id="PF06413">
    <property type="entry name" value="Neugrin"/>
    <property type="match status" value="1"/>
</dbReference>
<name>A0A0D1Z064_9PEZI</name>
<accession>A0A0D1Z064</accession>
<dbReference type="STRING" id="253628.A0A0D1Z064"/>
<dbReference type="InterPro" id="IPR010487">
    <property type="entry name" value="NGRN/Rrg9"/>
</dbReference>
<dbReference type="VEuPathDB" id="FungiDB:PV09_02814"/>
<evidence type="ECO:0000256" key="2">
    <source>
        <dbReference type="ARBA" id="ARBA00004173"/>
    </source>
</evidence>
<feature type="region of interest" description="Disordered" evidence="6">
    <location>
        <begin position="1"/>
        <end position="68"/>
    </location>
</feature>
<organism evidence="7 8">
    <name type="scientific">Verruconis gallopava</name>
    <dbReference type="NCBI Taxonomy" id="253628"/>
    <lineage>
        <taxon>Eukaryota</taxon>
        <taxon>Fungi</taxon>
        <taxon>Dikarya</taxon>
        <taxon>Ascomycota</taxon>
        <taxon>Pezizomycotina</taxon>
        <taxon>Dothideomycetes</taxon>
        <taxon>Pleosporomycetidae</taxon>
        <taxon>Venturiales</taxon>
        <taxon>Sympoventuriaceae</taxon>
        <taxon>Verruconis</taxon>
    </lineage>
</organism>
<sequence>MANLHLTTLSKLHEQSAKTLSSAATTSEKPVTDNKAPSESPAPKKGSNASTTDSGAGVPERKREPWQIQKAALKKKFGNERWNPRKRLSPDTIEGIRVMHASDPERFSTPILAEHFKVSPEAIRRILKSKWRPKPEEQERRRERWERRGERIWSQLAELGVKPPKTWRLRGIGKAEPGEMPLWKSGGRRPSKGASSSQDATTVRRDLIAERPSTSAPAASVGLGRNISNRIL</sequence>
<dbReference type="InParanoid" id="A0A0D1Z064"/>
<keyword evidence="8" id="KW-1185">Reference proteome</keyword>
<evidence type="ECO:0000256" key="4">
    <source>
        <dbReference type="ARBA" id="ARBA00013566"/>
    </source>
</evidence>
<evidence type="ECO:0000313" key="8">
    <source>
        <dbReference type="Proteomes" id="UP000053259"/>
    </source>
</evidence>
<dbReference type="AlphaFoldDB" id="A0A0D1Z064"/>
<dbReference type="PANTHER" id="PTHR13475">
    <property type="entry name" value="NEUGRIN"/>
    <property type="match status" value="1"/>
</dbReference>
<proteinExistence type="inferred from homology"/>
<reference evidence="7 8" key="1">
    <citation type="submission" date="2015-01" db="EMBL/GenBank/DDBJ databases">
        <title>The Genome Sequence of Ochroconis gallopava CBS43764.</title>
        <authorList>
            <consortium name="The Broad Institute Genomics Platform"/>
            <person name="Cuomo C."/>
            <person name="de Hoog S."/>
            <person name="Gorbushina A."/>
            <person name="Stielow B."/>
            <person name="Teixiera M."/>
            <person name="Abouelleil A."/>
            <person name="Chapman S.B."/>
            <person name="Priest M."/>
            <person name="Young S.K."/>
            <person name="Wortman J."/>
            <person name="Nusbaum C."/>
            <person name="Birren B."/>
        </authorList>
    </citation>
    <scope>NUCLEOTIDE SEQUENCE [LARGE SCALE GENOMIC DNA]</scope>
    <source>
        <strain evidence="7 8">CBS 43764</strain>
    </source>
</reference>
<gene>
    <name evidence="7" type="ORF">PV09_02814</name>
</gene>
<dbReference type="PANTHER" id="PTHR13475:SF3">
    <property type="entry name" value="NEUGRIN"/>
    <property type="match status" value="1"/>
</dbReference>
<dbReference type="HOGENOM" id="CLU_1195661_0_0_1"/>
<keyword evidence="5" id="KW-0809">Transit peptide</keyword>
<evidence type="ECO:0000313" key="7">
    <source>
        <dbReference type="EMBL" id="KIW06352.1"/>
    </source>
</evidence>
<evidence type="ECO:0000256" key="5">
    <source>
        <dbReference type="ARBA" id="ARBA00022946"/>
    </source>
</evidence>
<comment type="function">
    <text evidence="1">Required for respiratory activity and maintenance and expression of the mitochondrial genome.</text>
</comment>
<dbReference type="GeneID" id="27310787"/>
<evidence type="ECO:0000256" key="3">
    <source>
        <dbReference type="ARBA" id="ARBA00010895"/>
    </source>
</evidence>
<evidence type="ECO:0000256" key="1">
    <source>
        <dbReference type="ARBA" id="ARBA00003548"/>
    </source>
</evidence>
<evidence type="ECO:0000256" key="6">
    <source>
        <dbReference type="SAM" id="MobiDB-lite"/>
    </source>
</evidence>
<protein>
    <recommendedName>
        <fullName evidence="4">Required for respiratory growth protein 9, mitochondrial</fullName>
    </recommendedName>
</protein>
<dbReference type="OrthoDB" id="5578174at2759"/>
<comment type="subcellular location">
    <subcellularLocation>
        <location evidence="2">Mitochondrion</location>
    </subcellularLocation>
</comment>
<dbReference type="Proteomes" id="UP000053259">
    <property type="component" value="Unassembled WGS sequence"/>
</dbReference>
<feature type="compositionally biased region" description="Polar residues" evidence="6">
    <location>
        <begin position="1"/>
        <end position="10"/>
    </location>
</feature>
<feature type="region of interest" description="Disordered" evidence="6">
    <location>
        <begin position="169"/>
        <end position="232"/>
    </location>
</feature>
<feature type="compositionally biased region" description="Low complexity" evidence="6">
    <location>
        <begin position="17"/>
        <end position="27"/>
    </location>
</feature>
<dbReference type="EMBL" id="KN847535">
    <property type="protein sequence ID" value="KIW06352.1"/>
    <property type="molecule type" value="Genomic_DNA"/>
</dbReference>